<dbReference type="GO" id="GO:0005524">
    <property type="term" value="F:ATP binding"/>
    <property type="evidence" value="ECO:0007669"/>
    <property type="project" value="UniProtKB-KW"/>
</dbReference>
<protein>
    <submittedName>
        <fullName evidence="5">Uncharacterized protein</fullName>
    </submittedName>
</protein>
<evidence type="ECO:0000256" key="3">
    <source>
        <dbReference type="SAM" id="MobiDB-lite"/>
    </source>
</evidence>
<evidence type="ECO:0000313" key="4">
    <source>
        <dbReference type="EMBL" id="PLW07619.1"/>
    </source>
</evidence>
<evidence type="ECO:0000256" key="2">
    <source>
        <dbReference type="ARBA" id="ARBA00022840"/>
    </source>
</evidence>
<keyword evidence="1" id="KW-0547">Nucleotide-binding</keyword>
<sequence length="128" mass="14894">MLEIYQTLQMPGFEFKRKDTHSHTLKEPSQKDPGETESKKRRRKRKTKEEKVKKAQDLYFFKTCCRLDNVILYEIEVQDYLVYFRNLGYKLPPQTMSVQGEAAVNNTRHAASLGAVATSLPFLFLDCA</sequence>
<dbReference type="Proteomes" id="UP000235388">
    <property type="component" value="Unassembled WGS sequence"/>
</dbReference>
<dbReference type="Gene3D" id="3.30.310.80">
    <property type="entry name" value="Kinase associated domain 1, KA1"/>
    <property type="match status" value="1"/>
</dbReference>
<evidence type="ECO:0000313" key="6">
    <source>
        <dbReference type="Proteomes" id="UP000235388"/>
    </source>
</evidence>
<reference evidence="5 6" key="1">
    <citation type="submission" date="2017-11" db="EMBL/GenBank/DDBJ databases">
        <title>De novo assembly and phasing of dikaryotic genomes from two isolates of Puccinia coronata f. sp. avenae, the causal agent of oat crown rust.</title>
        <authorList>
            <person name="Miller M.E."/>
            <person name="Zhang Y."/>
            <person name="Omidvar V."/>
            <person name="Sperschneider J."/>
            <person name="Schwessinger B."/>
            <person name="Raley C."/>
            <person name="Palmer J.M."/>
            <person name="Garnica D."/>
            <person name="Upadhyaya N."/>
            <person name="Rathjen J."/>
            <person name="Taylor J.M."/>
            <person name="Park R.F."/>
            <person name="Dodds P.N."/>
            <person name="Hirsch C.D."/>
            <person name="Kianian S.F."/>
            <person name="Figueroa M."/>
        </authorList>
    </citation>
    <scope>NUCLEOTIDE SEQUENCE [LARGE SCALE GENOMIC DNA]</scope>
    <source>
        <strain evidence="5">12NC29</strain>
    </source>
</reference>
<accession>A0A2N5U778</accession>
<dbReference type="EMBL" id="PGCJ01000296">
    <property type="protein sequence ID" value="PLW33580.1"/>
    <property type="molecule type" value="Genomic_DNA"/>
</dbReference>
<feature type="region of interest" description="Disordered" evidence="3">
    <location>
        <begin position="16"/>
        <end position="52"/>
    </location>
</feature>
<dbReference type="AlphaFoldDB" id="A0A2N5U778"/>
<dbReference type="SUPFAM" id="SSF103243">
    <property type="entry name" value="KA1-like"/>
    <property type="match status" value="1"/>
</dbReference>
<dbReference type="EMBL" id="PGCJ01001214">
    <property type="protein sequence ID" value="PLW07619.1"/>
    <property type="molecule type" value="Genomic_DNA"/>
</dbReference>
<organism evidence="5 6">
    <name type="scientific">Puccinia coronata f. sp. avenae</name>
    <dbReference type="NCBI Taxonomy" id="200324"/>
    <lineage>
        <taxon>Eukaryota</taxon>
        <taxon>Fungi</taxon>
        <taxon>Dikarya</taxon>
        <taxon>Basidiomycota</taxon>
        <taxon>Pucciniomycotina</taxon>
        <taxon>Pucciniomycetes</taxon>
        <taxon>Pucciniales</taxon>
        <taxon>Pucciniaceae</taxon>
        <taxon>Puccinia</taxon>
    </lineage>
</organism>
<proteinExistence type="predicted"/>
<dbReference type="STRING" id="200324.A0A2N5U778"/>
<keyword evidence="2" id="KW-0067">ATP-binding</keyword>
<gene>
    <name evidence="5" type="ORF">PCANC_23644</name>
    <name evidence="4" type="ORF">PCANC_27782</name>
</gene>
<evidence type="ECO:0000313" key="5">
    <source>
        <dbReference type="EMBL" id="PLW33580.1"/>
    </source>
</evidence>
<feature type="compositionally biased region" description="Basic and acidic residues" evidence="3">
    <location>
        <begin position="16"/>
        <end position="38"/>
    </location>
</feature>
<comment type="caution">
    <text evidence="5">The sequence shown here is derived from an EMBL/GenBank/DDBJ whole genome shotgun (WGS) entry which is preliminary data.</text>
</comment>
<keyword evidence="6" id="KW-1185">Reference proteome</keyword>
<name>A0A2N5U778_9BASI</name>
<evidence type="ECO:0000256" key="1">
    <source>
        <dbReference type="ARBA" id="ARBA00022741"/>
    </source>
</evidence>
<dbReference type="InterPro" id="IPR028375">
    <property type="entry name" value="KA1/Ssp2_C"/>
</dbReference>